<dbReference type="RefSeq" id="XP_002480950.1">
    <property type="nucleotide sequence ID" value="XM_002480905.1"/>
</dbReference>
<protein>
    <recommendedName>
        <fullName evidence="5 6">Kynureninase</fullName>
        <ecNumber evidence="5 6">3.7.1.3</ecNumber>
    </recommendedName>
    <alternativeName>
        <fullName evidence="5">Biosynthesis of nicotinic acid protein 5</fullName>
    </alternativeName>
    <alternativeName>
        <fullName evidence="5">L-kynurenine hydrolase</fullName>
    </alternativeName>
</protein>
<dbReference type="GO" id="GO:0030170">
    <property type="term" value="F:pyridoxal phosphate binding"/>
    <property type="evidence" value="ECO:0007669"/>
    <property type="project" value="UniProtKB-UniRule"/>
</dbReference>
<dbReference type="UniPathway" id="UPA00334">
    <property type="reaction ID" value="UER00455"/>
</dbReference>
<feature type="binding site" evidence="5">
    <location>
        <begin position="174"/>
        <end position="177"/>
    </location>
    <ligand>
        <name>pyridoxal 5'-phosphate</name>
        <dbReference type="ChEBI" id="CHEBI:597326"/>
    </ligand>
</feature>
<comment type="function">
    <text evidence="5 6">Catalyzes the cleavage of L-kynurenine (L-Kyn) and L-3-hydroxykynurenine (L-3OHKyn) into anthranilic acid (AA) and 3-hydroxyanthranilic acid (3-OHAA), respectively.</text>
</comment>
<evidence type="ECO:0000256" key="4">
    <source>
        <dbReference type="ARBA" id="ARBA00022898"/>
    </source>
</evidence>
<dbReference type="PIRSF" id="PIRSF038800">
    <property type="entry name" value="KYNU"/>
    <property type="match status" value="1"/>
</dbReference>
<dbReference type="Gene3D" id="3.90.1150.10">
    <property type="entry name" value="Aspartate Aminotransferase, domain 1"/>
    <property type="match status" value="1"/>
</dbReference>
<reference evidence="10" key="1">
    <citation type="journal article" date="2015" name="Genome Announc.">
        <title>Genome sequence of the AIDS-associated pathogen Penicillium marneffei (ATCC18224) and its near taxonomic relative Talaromyces stipitatus (ATCC10500).</title>
        <authorList>
            <person name="Nierman W.C."/>
            <person name="Fedorova-Abrams N.D."/>
            <person name="Andrianopoulos A."/>
        </authorList>
    </citation>
    <scope>NUCLEOTIDE SEQUENCE [LARGE SCALE GENOMIC DNA]</scope>
    <source>
        <strain evidence="10">ATCC 10500 / CBS 375.48 / QM 6759 / NRRL 1006</strain>
    </source>
</reference>
<dbReference type="VEuPathDB" id="FungiDB:TSTA_037370"/>
<dbReference type="InterPro" id="IPR015421">
    <property type="entry name" value="PyrdxlP-dep_Trfase_major"/>
</dbReference>
<evidence type="ECO:0000259" key="8">
    <source>
        <dbReference type="Pfam" id="PF00266"/>
    </source>
</evidence>
<comment type="caution">
    <text evidence="5">Lacks conserved residue(s) required for the propagation of feature annotation.</text>
</comment>
<feature type="region of interest" description="Disordered" evidence="7">
    <location>
        <begin position="398"/>
        <end position="419"/>
    </location>
</feature>
<dbReference type="GO" id="GO:0019805">
    <property type="term" value="P:quinolinate biosynthetic process"/>
    <property type="evidence" value="ECO:0007669"/>
    <property type="project" value="UniProtKB-UniRule"/>
</dbReference>
<feature type="binding site" evidence="5">
    <location>
        <position position="285"/>
    </location>
    <ligand>
        <name>pyridoxal 5'-phosphate</name>
        <dbReference type="ChEBI" id="CHEBI:597326"/>
    </ligand>
</feature>
<dbReference type="EC" id="3.7.1.3" evidence="5 6"/>
<comment type="catalytic activity">
    <reaction evidence="6">
        <text>3-hydroxy-L-kynurenine + H2O = 3-hydroxyanthranilate + L-alanine + H(+)</text>
        <dbReference type="Rhea" id="RHEA:25143"/>
        <dbReference type="ChEBI" id="CHEBI:15377"/>
        <dbReference type="ChEBI" id="CHEBI:15378"/>
        <dbReference type="ChEBI" id="CHEBI:36559"/>
        <dbReference type="ChEBI" id="CHEBI:57972"/>
        <dbReference type="ChEBI" id="CHEBI:58125"/>
        <dbReference type="EC" id="3.7.1.3"/>
    </reaction>
</comment>
<gene>
    <name evidence="5" type="primary">BNA5</name>
    <name evidence="9" type="ORF">TSTA_037370</name>
</gene>
<feature type="binding site" evidence="5">
    <location>
        <position position="146"/>
    </location>
    <ligand>
        <name>pyridoxal 5'-phosphate</name>
        <dbReference type="ChEBI" id="CHEBI:597326"/>
    </ligand>
</feature>
<dbReference type="FunFam" id="3.40.640.10:FF:000031">
    <property type="entry name" value="Kynureninase"/>
    <property type="match status" value="1"/>
</dbReference>
<evidence type="ECO:0000256" key="3">
    <source>
        <dbReference type="ARBA" id="ARBA00022801"/>
    </source>
</evidence>
<dbReference type="GO" id="GO:0097053">
    <property type="term" value="P:L-kynurenine catabolic process"/>
    <property type="evidence" value="ECO:0007669"/>
    <property type="project" value="UniProtKB-UniRule"/>
</dbReference>
<keyword evidence="2 5" id="KW-0662">Pyridine nucleotide biosynthesis</keyword>
<comment type="similarity">
    <text evidence="5 6">Belongs to the kynureninase family.</text>
</comment>
<comment type="catalytic activity">
    <reaction evidence="5 6">
        <text>L-kynurenine + H2O = anthranilate + L-alanine + H(+)</text>
        <dbReference type="Rhea" id="RHEA:16813"/>
        <dbReference type="ChEBI" id="CHEBI:15377"/>
        <dbReference type="ChEBI" id="CHEBI:15378"/>
        <dbReference type="ChEBI" id="CHEBI:16567"/>
        <dbReference type="ChEBI" id="CHEBI:57959"/>
        <dbReference type="ChEBI" id="CHEBI:57972"/>
        <dbReference type="EC" id="3.7.1.3"/>
    </reaction>
</comment>
<dbReference type="UniPathway" id="UPA00253">
    <property type="reaction ID" value="UER00329"/>
</dbReference>
<dbReference type="NCBIfam" id="TIGR01814">
    <property type="entry name" value="kynureninase"/>
    <property type="match status" value="1"/>
</dbReference>
<dbReference type="GeneID" id="8100582"/>
<dbReference type="GO" id="GO:0043420">
    <property type="term" value="P:anthranilate metabolic process"/>
    <property type="evidence" value="ECO:0007669"/>
    <property type="project" value="UniProtKB-UniRule"/>
</dbReference>
<feature type="binding site" evidence="5">
    <location>
        <position position="352"/>
    </location>
    <ligand>
        <name>pyridoxal 5'-phosphate</name>
        <dbReference type="ChEBI" id="CHEBI:597326"/>
    </ligand>
</feature>
<accession>B8M8K3</accession>
<dbReference type="PANTHER" id="PTHR14084">
    <property type="entry name" value="KYNURENINASE"/>
    <property type="match status" value="1"/>
</dbReference>
<dbReference type="OrthoDB" id="5978656at2759"/>
<feature type="modified residue" description="N6-(pyridoxal phosphate)lysine" evidence="5">
    <location>
        <position position="286"/>
    </location>
</feature>
<keyword evidence="10" id="KW-1185">Reference proteome</keyword>
<dbReference type="AlphaFoldDB" id="B8M8K3"/>
<comment type="pathway">
    <text evidence="5 6">Cofactor biosynthesis; NAD(+) biosynthesis; quinolinate from L-kynurenine: step 2/3.</text>
</comment>
<dbReference type="PhylomeDB" id="B8M8K3"/>
<evidence type="ECO:0000313" key="9">
    <source>
        <dbReference type="EMBL" id="EED20516.1"/>
    </source>
</evidence>
<dbReference type="EMBL" id="EQ962654">
    <property type="protein sequence ID" value="EED20516.1"/>
    <property type="molecule type" value="Genomic_DNA"/>
</dbReference>
<comment type="subunit">
    <text evidence="5 6">Homodimer.</text>
</comment>
<comment type="subcellular location">
    <subcellularLocation>
        <location evidence="5 6">Cytoplasm</location>
    </subcellularLocation>
</comment>
<dbReference type="PANTHER" id="PTHR14084:SF0">
    <property type="entry name" value="KYNURENINASE"/>
    <property type="match status" value="1"/>
</dbReference>
<dbReference type="GO" id="GO:0019441">
    <property type="term" value="P:L-tryptophan catabolic process to kynurenine"/>
    <property type="evidence" value="ECO:0007669"/>
    <property type="project" value="TreeGrafter"/>
</dbReference>
<dbReference type="InterPro" id="IPR000192">
    <property type="entry name" value="Aminotrans_V_dom"/>
</dbReference>
<dbReference type="STRING" id="441959.B8M8K3"/>
<feature type="binding site" evidence="5">
    <location>
        <position position="324"/>
    </location>
    <ligand>
        <name>pyridoxal 5'-phosphate</name>
        <dbReference type="ChEBI" id="CHEBI:597326"/>
    </ligand>
</feature>
<evidence type="ECO:0000256" key="5">
    <source>
        <dbReference type="HAMAP-Rule" id="MF_03017"/>
    </source>
</evidence>
<dbReference type="InParanoid" id="B8M8K3"/>
<feature type="binding site" evidence="5">
    <location>
        <position position="263"/>
    </location>
    <ligand>
        <name>pyridoxal 5'-phosphate</name>
        <dbReference type="ChEBI" id="CHEBI:597326"/>
    </ligand>
</feature>
<dbReference type="Pfam" id="PF00266">
    <property type="entry name" value="Aminotran_5"/>
    <property type="match status" value="1"/>
</dbReference>
<dbReference type="GO" id="GO:0005737">
    <property type="term" value="C:cytoplasm"/>
    <property type="evidence" value="ECO:0007669"/>
    <property type="project" value="UniProtKB-SubCell"/>
</dbReference>
<dbReference type="InterPro" id="IPR010111">
    <property type="entry name" value="Kynureninase"/>
</dbReference>
<comment type="cofactor">
    <cofactor evidence="5 6">
        <name>pyridoxal 5'-phosphate</name>
        <dbReference type="ChEBI" id="CHEBI:597326"/>
    </cofactor>
</comment>
<dbReference type="Proteomes" id="UP000001745">
    <property type="component" value="Unassembled WGS sequence"/>
</dbReference>
<dbReference type="HAMAP" id="MF_01970">
    <property type="entry name" value="Kynureninase"/>
    <property type="match status" value="1"/>
</dbReference>
<keyword evidence="4 5" id="KW-0663">Pyridoxal phosphate</keyword>
<dbReference type="eggNOG" id="KOG3846">
    <property type="taxonomic scope" value="Eukaryota"/>
</dbReference>
<keyword evidence="3 5" id="KW-0378">Hydrolase</keyword>
<evidence type="ECO:0000256" key="1">
    <source>
        <dbReference type="ARBA" id="ARBA00022490"/>
    </source>
</evidence>
<dbReference type="SUPFAM" id="SSF53383">
    <property type="entry name" value="PLP-dependent transferases"/>
    <property type="match status" value="1"/>
</dbReference>
<comment type="pathway">
    <text evidence="5 6">Amino-acid degradation; L-kynurenine degradation; L-alanine and anthranilate from L-kynurenine: step 1/1.</text>
</comment>
<evidence type="ECO:0000256" key="6">
    <source>
        <dbReference type="PIRNR" id="PIRNR038800"/>
    </source>
</evidence>
<dbReference type="GO" id="GO:0030429">
    <property type="term" value="F:kynureninase activity"/>
    <property type="evidence" value="ECO:0007669"/>
    <property type="project" value="UniProtKB-UniRule"/>
</dbReference>
<proteinExistence type="inferred from homology"/>
<dbReference type="InterPro" id="IPR015422">
    <property type="entry name" value="PyrdxlP-dep_Trfase_small"/>
</dbReference>
<feature type="binding site" evidence="5">
    <location>
        <position position="260"/>
    </location>
    <ligand>
        <name>pyridoxal 5'-phosphate</name>
        <dbReference type="ChEBI" id="CHEBI:597326"/>
    </ligand>
</feature>
<dbReference type="Gene3D" id="3.40.640.10">
    <property type="entry name" value="Type I PLP-dependent aspartate aminotransferase-like (Major domain)"/>
    <property type="match status" value="1"/>
</dbReference>
<sequence length="493" mass="55533">MGSRLHFQRIKEGPPLPHNDDIRAYKREYAEALDEQDPLKSYRDQFIIPSKKDLLRKRLSDIEGDDESDPRCIYLCGNSLGLQPKNLRKYLDQYLRSWAIKGVTGHFVAHEDALLPPYLHVDDEGSKLLAPIVGASPSEVAVMGTLTGNIHILMSSFYRPTVERHKIILEGKAFPSDHYAIESQIRLHNFDPATSMVLIEPEDAEKPILSTKQILKVIDDNASDTMLILLPGIQFYTGQYFDIKTITAHAHSKGVLIGWDCAHAVGNVELQLHDWEVDFAAWCHYKYVNSGPGAMAGLFVHEKHGKVNHSDTGDISYRPRLAGWWGHDKQTRFQMDNKFIPQEGAAGYQISNPSVLDLSAVASSLEIFNQATMPALRQKSLELTRYLEHLLLKYPLDDSSSSSNENTSEKPYTIITPSNPSERGAQLSILLQPGLLDKVLEILEENGVVIDERKPNVVRVAPVPLYNTFTDVWEFHRVFTLACRKAVKARDGK</sequence>
<feature type="binding site" evidence="5">
    <location>
        <position position="147"/>
    </location>
    <ligand>
        <name>pyridoxal 5'-phosphate</name>
        <dbReference type="ChEBI" id="CHEBI:597326"/>
    </ligand>
</feature>
<evidence type="ECO:0000256" key="7">
    <source>
        <dbReference type="SAM" id="MobiDB-lite"/>
    </source>
</evidence>
<evidence type="ECO:0000313" key="10">
    <source>
        <dbReference type="Proteomes" id="UP000001745"/>
    </source>
</evidence>
<organism evidence="9 10">
    <name type="scientific">Talaromyces stipitatus (strain ATCC 10500 / CBS 375.48 / QM 6759 / NRRL 1006)</name>
    <name type="common">Penicillium stipitatum</name>
    <dbReference type="NCBI Taxonomy" id="441959"/>
    <lineage>
        <taxon>Eukaryota</taxon>
        <taxon>Fungi</taxon>
        <taxon>Dikarya</taxon>
        <taxon>Ascomycota</taxon>
        <taxon>Pezizomycotina</taxon>
        <taxon>Eurotiomycetes</taxon>
        <taxon>Eurotiomycetidae</taxon>
        <taxon>Eurotiales</taxon>
        <taxon>Trichocomaceae</taxon>
        <taxon>Talaromyces</taxon>
        <taxon>Talaromyces sect. Talaromyces</taxon>
    </lineage>
</organism>
<feature type="domain" description="Aminotransferase class V" evidence="8">
    <location>
        <begin position="212"/>
        <end position="292"/>
    </location>
</feature>
<dbReference type="GO" id="GO:0034354">
    <property type="term" value="P:'de novo' NAD+ biosynthetic process from L-tryptophan"/>
    <property type="evidence" value="ECO:0007669"/>
    <property type="project" value="UniProtKB-UniRule"/>
</dbReference>
<dbReference type="FunCoup" id="B8M8K3">
    <property type="interactions" value="200"/>
</dbReference>
<name>B8M8K3_TALSN</name>
<evidence type="ECO:0000256" key="2">
    <source>
        <dbReference type="ARBA" id="ARBA00022642"/>
    </source>
</evidence>
<keyword evidence="1 5" id="KW-0963">Cytoplasm</keyword>
<dbReference type="HOGENOM" id="CLU_003433_4_0_1"/>
<dbReference type="OMA" id="LPGWNSH"/>
<dbReference type="InterPro" id="IPR015424">
    <property type="entry name" value="PyrdxlP-dep_Trfase"/>
</dbReference>
<dbReference type="Pfam" id="PF22580">
    <property type="entry name" value="KYNU_C"/>
    <property type="match status" value="1"/>
</dbReference>